<evidence type="ECO:0000313" key="2">
    <source>
        <dbReference type="EMBL" id="CAK9026531.1"/>
    </source>
</evidence>
<feature type="compositionally biased region" description="Polar residues" evidence="1">
    <location>
        <begin position="1"/>
        <end position="13"/>
    </location>
</feature>
<feature type="non-terminal residue" evidence="2">
    <location>
        <position position="1"/>
    </location>
</feature>
<proteinExistence type="predicted"/>
<protein>
    <submittedName>
        <fullName evidence="2">Uncharacterized protein</fullName>
    </submittedName>
</protein>
<name>A0ABP0KI97_9DINO</name>
<dbReference type="EMBL" id="CAXAMM010011570">
    <property type="protein sequence ID" value="CAK9026531.1"/>
    <property type="molecule type" value="Genomic_DNA"/>
</dbReference>
<dbReference type="Proteomes" id="UP001642464">
    <property type="component" value="Unassembled WGS sequence"/>
</dbReference>
<feature type="non-terminal residue" evidence="2">
    <location>
        <position position="55"/>
    </location>
</feature>
<keyword evidence="3" id="KW-1185">Reference proteome</keyword>
<evidence type="ECO:0000256" key="1">
    <source>
        <dbReference type="SAM" id="MobiDB-lite"/>
    </source>
</evidence>
<sequence>SSGKSRPTGQRSQGRVGWSGSFEWVARSEDGHGLRSACGSPCSQCGLGHLPEGVS</sequence>
<gene>
    <name evidence="2" type="ORF">SCF082_LOCUS17547</name>
</gene>
<accession>A0ABP0KI97</accession>
<comment type="caution">
    <text evidence="2">The sequence shown here is derived from an EMBL/GenBank/DDBJ whole genome shotgun (WGS) entry which is preliminary data.</text>
</comment>
<reference evidence="2 3" key="1">
    <citation type="submission" date="2024-02" db="EMBL/GenBank/DDBJ databases">
        <authorList>
            <person name="Chen Y."/>
            <person name="Shah S."/>
            <person name="Dougan E. K."/>
            <person name="Thang M."/>
            <person name="Chan C."/>
        </authorList>
    </citation>
    <scope>NUCLEOTIDE SEQUENCE [LARGE SCALE GENOMIC DNA]</scope>
</reference>
<evidence type="ECO:0000313" key="3">
    <source>
        <dbReference type="Proteomes" id="UP001642464"/>
    </source>
</evidence>
<feature type="region of interest" description="Disordered" evidence="1">
    <location>
        <begin position="1"/>
        <end position="55"/>
    </location>
</feature>
<organism evidence="2 3">
    <name type="scientific">Durusdinium trenchii</name>
    <dbReference type="NCBI Taxonomy" id="1381693"/>
    <lineage>
        <taxon>Eukaryota</taxon>
        <taxon>Sar</taxon>
        <taxon>Alveolata</taxon>
        <taxon>Dinophyceae</taxon>
        <taxon>Suessiales</taxon>
        <taxon>Symbiodiniaceae</taxon>
        <taxon>Durusdinium</taxon>
    </lineage>
</organism>